<evidence type="ECO:0000313" key="4">
    <source>
        <dbReference type="Proteomes" id="UP000252797"/>
    </source>
</evidence>
<accession>A0A367CFK4</accession>
<comment type="similarity">
    <text evidence="1">Belongs to the ComF/GntX family.</text>
</comment>
<dbReference type="Pfam" id="PF00156">
    <property type="entry name" value="Pribosyltran"/>
    <property type="match status" value="1"/>
</dbReference>
<evidence type="ECO:0000259" key="2">
    <source>
        <dbReference type="Pfam" id="PF00156"/>
    </source>
</evidence>
<feature type="domain" description="Phosphoribosyltransferase" evidence="2">
    <location>
        <begin position="107"/>
        <end position="227"/>
    </location>
</feature>
<dbReference type="PANTHER" id="PTHR47505:SF1">
    <property type="entry name" value="DNA UTILIZATION PROTEIN YHGH"/>
    <property type="match status" value="1"/>
</dbReference>
<dbReference type="EMBL" id="LEPB01000004">
    <property type="protein sequence ID" value="RCA11334.1"/>
    <property type="molecule type" value="Genomic_DNA"/>
</dbReference>
<dbReference type="RefSeq" id="WP_113846071.1">
    <property type="nucleotide sequence ID" value="NZ_JBDKBI010000002.1"/>
</dbReference>
<protein>
    <recommendedName>
        <fullName evidence="2">Phosphoribosyltransferase domain-containing protein</fullName>
    </recommendedName>
</protein>
<reference evidence="3 4" key="1">
    <citation type="submission" date="2015-06" db="EMBL/GenBank/DDBJ databases">
        <title>The Genome Sequence of Enterococcus durans 4EA1.</title>
        <authorList>
            <consortium name="The Broad Institute Genomics Platform"/>
            <consortium name="The Broad Institute Genome Sequencing Center for Infectious Disease"/>
            <person name="Earl A.M."/>
            <person name="Van Tyne D."/>
            <person name="Lebreton F."/>
            <person name="Saavedra J.T."/>
            <person name="Gilmore M.S."/>
            <person name="Manson Mcguire A."/>
            <person name="Clock S."/>
            <person name="Crupain M."/>
            <person name="Rangan U."/>
            <person name="Young S."/>
            <person name="Abouelleil A."/>
            <person name="Cao P."/>
            <person name="Chapman S.B."/>
            <person name="Griggs A."/>
            <person name="Priest M."/>
            <person name="Shea T."/>
            <person name="Wortman J."/>
            <person name="Nusbaum C."/>
            <person name="Birren B."/>
        </authorList>
    </citation>
    <scope>NUCLEOTIDE SEQUENCE [LARGE SCALE GENOMIC DNA]</scope>
    <source>
        <strain evidence="3 4">4EA1</strain>
    </source>
</reference>
<dbReference type="Proteomes" id="UP000252797">
    <property type="component" value="Unassembled WGS sequence"/>
</dbReference>
<gene>
    <name evidence="3" type="ORF">EA71_02089</name>
</gene>
<dbReference type="SUPFAM" id="SSF53271">
    <property type="entry name" value="PRTase-like"/>
    <property type="match status" value="1"/>
</dbReference>
<dbReference type="InterPro" id="IPR051910">
    <property type="entry name" value="ComF/GntX_DNA_util-trans"/>
</dbReference>
<evidence type="ECO:0000313" key="3">
    <source>
        <dbReference type="EMBL" id="RCA11334.1"/>
    </source>
</evidence>
<dbReference type="CDD" id="cd06223">
    <property type="entry name" value="PRTases_typeI"/>
    <property type="match status" value="1"/>
</dbReference>
<evidence type="ECO:0000256" key="1">
    <source>
        <dbReference type="ARBA" id="ARBA00008007"/>
    </source>
</evidence>
<dbReference type="InterPro" id="IPR000836">
    <property type="entry name" value="PRTase_dom"/>
</dbReference>
<dbReference type="InterPro" id="IPR029057">
    <property type="entry name" value="PRTase-like"/>
</dbReference>
<dbReference type="AlphaFoldDB" id="A0A367CFK4"/>
<name>A0A367CFK4_9ENTE</name>
<proteinExistence type="inferred from homology"/>
<sequence length="228" mass="26556">MKCCYCHCRLIHDLSIKELFWRVKKVPQLCSDCTALFQQIPEQGRCPRCTKQIAENSKICQDCFTWQNKFPDYDFVHHAFFVYDPAFQEWLNQYKFMGDIRLSGTFAAYWKNLQKQHPEAIFCPVPLSNDRLAERGFNQVSEMLVAAEVDYQMLVTRIHHSNPQAKKTRNERLASIQPFGITVDPSVIKGKTIFVIDDVYTTGQTLFHVASCLLPHQPKKIRTYSLAR</sequence>
<dbReference type="STRING" id="53345.LIU_10955"/>
<comment type="caution">
    <text evidence="3">The sequence shown here is derived from an EMBL/GenBank/DDBJ whole genome shotgun (WGS) entry which is preliminary data.</text>
</comment>
<organism evidence="3 4">
    <name type="scientific">Enterococcus durans</name>
    <dbReference type="NCBI Taxonomy" id="53345"/>
    <lineage>
        <taxon>Bacteria</taxon>
        <taxon>Bacillati</taxon>
        <taxon>Bacillota</taxon>
        <taxon>Bacilli</taxon>
        <taxon>Lactobacillales</taxon>
        <taxon>Enterococcaceae</taxon>
        <taxon>Enterococcus</taxon>
    </lineage>
</organism>
<dbReference type="PANTHER" id="PTHR47505">
    <property type="entry name" value="DNA UTILIZATION PROTEIN YHGH"/>
    <property type="match status" value="1"/>
</dbReference>
<dbReference type="Gene3D" id="3.40.50.2020">
    <property type="match status" value="1"/>
</dbReference>